<dbReference type="KEGG" id="pdp:PDIP_85860"/>
<evidence type="ECO:0000313" key="1">
    <source>
        <dbReference type="EMBL" id="EKV04792.1"/>
    </source>
</evidence>
<comment type="caution">
    <text evidence="1">The sequence shown here is derived from an EMBL/GenBank/DDBJ whole genome shotgun (WGS) entry which is preliminary data.</text>
</comment>
<proteinExistence type="predicted"/>
<dbReference type="HOGENOM" id="CLU_3014878_0_0_1"/>
<protein>
    <submittedName>
        <fullName evidence="1">Uncharacterized protein</fullName>
    </submittedName>
</protein>
<accession>K9F9R2</accession>
<gene>
    <name evidence="1" type="ORF">PDIP_85860</name>
</gene>
<name>K9F9R2_PEND1</name>
<dbReference type="VEuPathDB" id="FungiDB:PDIP_85860"/>
<dbReference type="AlphaFoldDB" id="K9F9R2"/>
<dbReference type="EMBL" id="AKCU01000518">
    <property type="protein sequence ID" value="EKV04792.1"/>
    <property type="molecule type" value="Genomic_DNA"/>
</dbReference>
<evidence type="ECO:0000313" key="2">
    <source>
        <dbReference type="Proteomes" id="UP000009886"/>
    </source>
</evidence>
<sequence>MTPIIAKENSIEINVPLFFSVSVVTEVSCFFSLLTSVTKTATGSSLYLKGPVSSYY</sequence>
<organism evidence="1 2">
    <name type="scientific">Penicillium digitatum (strain Pd1 / CECT 20795)</name>
    <name type="common">Green mold</name>
    <dbReference type="NCBI Taxonomy" id="1170230"/>
    <lineage>
        <taxon>Eukaryota</taxon>
        <taxon>Fungi</taxon>
        <taxon>Dikarya</taxon>
        <taxon>Ascomycota</taxon>
        <taxon>Pezizomycotina</taxon>
        <taxon>Eurotiomycetes</taxon>
        <taxon>Eurotiomycetidae</taxon>
        <taxon>Eurotiales</taxon>
        <taxon>Aspergillaceae</taxon>
        <taxon>Penicillium</taxon>
    </lineage>
</organism>
<dbReference type="Proteomes" id="UP000009886">
    <property type="component" value="Unassembled WGS sequence"/>
</dbReference>
<reference evidence="2" key="1">
    <citation type="journal article" date="2012" name="BMC Genomics">
        <title>Genome sequence of the necrotrophic fungus Penicillium digitatum, the main postharvest pathogen of citrus.</title>
        <authorList>
            <person name="Marcet-Houben M."/>
            <person name="Ballester A.-R."/>
            <person name="de la Fuente B."/>
            <person name="Harries E."/>
            <person name="Marcos J.F."/>
            <person name="Gonzalez-Candelas L."/>
            <person name="Gabaldon T."/>
        </authorList>
    </citation>
    <scope>NUCLEOTIDE SEQUENCE [LARGE SCALE GENOMIC DNA]</scope>
    <source>
        <strain evidence="2">Pd1 / CECT 20795</strain>
    </source>
</reference>